<keyword evidence="2" id="KW-0812">Transmembrane</keyword>
<keyword evidence="1" id="KW-0175">Coiled coil</keyword>
<dbReference type="EMBL" id="JAOWKX010000001">
    <property type="protein sequence ID" value="MCV2883178.1"/>
    <property type="molecule type" value="Genomic_DNA"/>
</dbReference>
<sequence length="142" mass="15790">MITLYILIGLSFFSSALLAFWVMRLNALLKKPDPNITDLTSSLASLQQDVSGCRNELDELRAGTLGMGVKLKDLDSKLAHTDSAIKAMQEQQQELMQQDPEIKLYTQANKLVQSGATVEELMQECDIPRAEAELLISIHRKG</sequence>
<proteinExistence type="predicted"/>
<accession>A0ABT3A3E6</accession>
<feature type="coiled-coil region" evidence="1">
    <location>
        <begin position="43"/>
        <end position="98"/>
    </location>
</feature>
<keyword evidence="2" id="KW-0472">Membrane</keyword>
<dbReference type="RefSeq" id="WP_263710382.1">
    <property type="nucleotide sequence ID" value="NZ_JAOWKX010000001.1"/>
</dbReference>
<keyword evidence="2" id="KW-1133">Transmembrane helix</keyword>
<comment type="caution">
    <text evidence="3">The sequence shown here is derived from an EMBL/GenBank/DDBJ whole genome shotgun (WGS) entry which is preliminary data.</text>
</comment>
<evidence type="ECO:0000313" key="4">
    <source>
        <dbReference type="Proteomes" id="UP001652504"/>
    </source>
</evidence>
<organism evidence="3 4">
    <name type="scientific">Fluctibacter corallii</name>
    <dbReference type="NCBI Taxonomy" id="2984329"/>
    <lineage>
        <taxon>Bacteria</taxon>
        <taxon>Pseudomonadati</taxon>
        <taxon>Pseudomonadota</taxon>
        <taxon>Gammaproteobacteria</taxon>
        <taxon>Alteromonadales</taxon>
        <taxon>Alteromonadaceae</taxon>
        <taxon>Fluctibacter</taxon>
    </lineage>
</organism>
<reference evidence="3 4" key="1">
    <citation type="submission" date="2022-10" db="EMBL/GenBank/DDBJ databases">
        <title>Aestuariibacter sp. AA17 isolated from Montipora capitata coral fragment.</title>
        <authorList>
            <person name="Emsley S.A."/>
            <person name="Pfannmuller K.M."/>
            <person name="Loughran R.M."/>
            <person name="Shlafstein M."/>
            <person name="Papke E."/>
            <person name="Saw J.H."/>
            <person name="Ushijima B."/>
            <person name="Videau P."/>
        </authorList>
    </citation>
    <scope>NUCLEOTIDE SEQUENCE [LARGE SCALE GENOMIC DNA]</scope>
    <source>
        <strain evidence="3 4">AA17</strain>
    </source>
</reference>
<gene>
    <name evidence="3" type="ORF">OE749_00535</name>
</gene>
<evidence type="ECO:0000256" key="1">
    <source>
        <dbReference type="SAM" id="Coils"/>
    </source>
</evidence>
<feature type="transmembrane region" description="Helical" evidence="2">
    <location>
        <begin position="6"/>
        <end position="23"/>
    </location>
</feature>
<evidence type="ECO:0000313" key="3">
    <source>
        <dbReference type="EMBL" id="MCV2883178.1"/>
    </source>
</evidence>
<dbReference type="InterPro" id="IPR021244">
    <property type="entry name" value="DUF2802"/>
</dbReference>
<keyword evidence="4" id="KW-1185">Reference proteome</keyword>
<dbReference type="Pfam" id="PF10975">
    <property type="entry name" value="DUF2802"/>
    <property type="match status" value="1"/>
</dbReference>
<name>A0ABT3A3E6_9ALTE</name>
<dbReference type="Proteomes" id="UP001652504">
    <property type="component" value="Unassembled WGS sequence"/>
</dbReference>
<protein>
    <submittedName>
        <fullName evidence="3">DUF2802 domain-containing protein</fullName>
    </submittedName>
</protein>
<evidence type="ECO:0000256" key="2">
    <source>
        <dbReference type="SAM" id="Phobius"/>
    </source>
</evidence>